<name>A0A450WXC2_9GAMM</name>
<accession>A0A450WXC2</accession>
<proteinExistence type="predicted"/>
<organism evidence="2">
    <name type="scientific">Candidatus Kentrum sp. LFY</name>
    <dbReference type="NCBI Taxonomy" id="2126342"/>
    <lineage>
        <taxon>Bacteria</taxon>
        <taxon>Pseudomonadati</taxon>
        <taxon>Pseudomonadota</taxon>
        <taxon>Gammaproteobacteria</taxon>
        <taxon>Candidatus Kentrum</taxon>
    </lineage>
</organism>
<dbReference type="AlphaFoldDB" id="A0A450WXC2"/>
<keyword evidence="1" id="KW-0472">Membrane</keyword>
<evidence type="ECO:0000313" key="2">
    <source>
        <dbReference type="EMBL" id="VFK21675.1"/>
    </source>
</evidence>
<dbReference type="EMBL" id="CAADFN010000099">
    <property type="protein sequence ID" value="VFK21675.1"/>
    <property type="molecule type" value="Genomic_DNA"/>
</dbReference>
<keyword evidence="1" id="KW-0812">Transmembrane</keyword>
<reference evidence="2" key="1">
    <citation type="submission" date="2019-02" db="EMBL/GenBank/DDBJ databases">
        <authorList>
            <person name="Gruber-Vodicka R. H."/>
            <person name="Seah K. B. B."/>
        </authorList>
    </citation>
    <scope>NUCLEOTIDE SEQUENCE</scope>
    <source>
        <strain evidence="2">BECK_BY7</strain>
    </source>
</reference>
<keyword evidence="1" id="KW-1133">Transmembrane helix</keyword>
<gene>
    <name evidence="2" type="ORF">BECKLFY1418C_GA0070996_109911</name>
</gene>
<protein>
    <submittedName>
        <fullName evidence="2">Uncharacterized protein</fullName>
    </submittedName>
</protein>
<evidence type="ECO:0000256" key="1">
    <source>
        <dbReference type="SAM" id="Phobius"/>
    </source>
</evidence>
<sequence>MHPQAHDTWWLKSGFITLAYYIGTLASPMIGYHWLPCPREIRGMDGRPNEPSMGK</sequence>
<feature type="transmembrane region" description="Helical" evidence="1">
    <location>
        <begin position="15"/>
        <end position="35"/>
    </location>
</feature>